<dbReference type="InterPro" id="IPR009947">
    <property type="entry name" value="NDUA7"/>
</dbReference>
<evidence type="ECO:0000256" key="3">
    <source>
        <dbReference type="ARBA" id="ARBA00005482"/>
    </source>
</evidence>
<evidence type="ECO:0000256" key="9">
    <source>
        <dbReference type="ARBA" id="ARBA00022982"/>
    </source>
</evidence>
<keyword evidence="8" id="KW-0999">Mitochondrion inner membrane</keyword>
<dbReference type="PANTHER" id="PTHR12485">
    <property type="entry name" value="NADH-UBIQUINONE OXIDOREDUCTASE SUBUNIT B"/>
    <property type="match status" value="1"/>
</dbReference>
<proteinExistence type="inferred from homology"/>
<name>A0A5E4NB63_9HEMI</name>
<evidence type="ECO:0000256" key="11">
    <source>
        <dbReference type="ARBA" id="ARBA00023128"/>
    </source>
</evidence>
<comment type="subcellular location">
    <subcellularLocation>
        <location evidence="2">Mitochondrion inner membrane</location>
        <topology evidence="2">Peripheral membrane protein</topology>
        <orientation evidence="2">Matrix side</orientation>
    </subcellularLocation>
</comment>
<keyword evidence="17" id="KW-1185">Reference proteome</keyword>
<comment type="function">
    <text evidence="1">Accessory subunit of the mitochondrial membrane respiratory chain NADH dehydrogenase (Complex I), that is believed not to be involved in catalysis. Complex I functions in the transfer of electrons from NADH to the respiratory chain. The immediate electron acceptor for the enzyme is believed to be ubiquinone.</text>
</comment>
<keyword evidence="7" id="KW-0679">Respiratory chain</keyword>
<evidence type="ECO:0000256" key="8">
    <source>
        <dbReference type="ARBA" id="ARBA00022792"/>
    </source>
</evidence>
<reference evidence="16 17" key="1">
    <citation type="submission" date="2019-08" db="EMBL/GenBank/DDBJ databases">
        <authorList>
            <person name="Alioto T."/>
            <person name="Alioto T."/>
            <person name="Gomez Garrido J."/>
        </authorList>
    </citation>
    <scope>NUCLEOTIDE SEQUENCE [LARGE SCALE GENOMIC DNA]</scope>
</reference>
<evidence type="ECO:0000256" key="6">
    <source>
        <dbReference type="ARBA" id="ARBA00022448"/>
    </source>
</evidence>
<dbReference type="OrthoDB" id="10063829at2759"/>
<evidence type="ECO:0000256" key="4">
    <source>
        <dbReference type="ARBA" id="ARBA00011533"/>
    </source>
</evidence>
<keyword evidence="16" id="KW-0830">Ubiquinone</keyword>
<sequence>MANWNVLIPSQFKPSAFIAALRSFLGGRNFKPNIRMVNEVSPATQPPPDVPGGPYHKVYDNYYFVRDGRREVTHPIVIVENSIKLIAEEKSKSLESSGQSKLPLPGKVYHWD</sequence>
<keyword evidence="6" id="KW-0813">Transport</keyword>
<dbReference type="GO" id="GO:0006120">
    <property type="term" value="P:mitochondrial electron transport, NADH to ubiquinone"/>
    <property type="evidence" value="ECO:0007669"/>
    <property type="project" value="TreeGrafter"/>
</dbReference>
<dbReference type="GO" id="GO:0005743">
    <property type="term" value="C:mitochondrial inner membrane"/>
    <property type="evidence" value="ECO:0007669"/>
    <property type="project" value="UniProtKB-SubCell"/>
</dbReference>
<evidence type="ECO:0000313" key="17">
    <source>
        <dbReference type="Proteomes" id="UP000325440"/>
    </source>
</evidence>
<dbReference type="PANTHER" id="PTHR12485:SF1">
    <property type="entry name" value="NADH DEHYDROGENASE [UBIQUINONE] 1 ALPHA SUBCOMPLEX SUBUNIT 7"/>
    <property type="match status" value="1"/>
</dbReference>
<dbReference type="Pfam" id="PF07347">
    <property type="entry name" value="CI-B14_5a"/>
    <property type="match status" value="1"/>
</dbReference>
<evidence type="ECO:0000256" key="2">
    <source>
        <dbReference type="ARBA" id="ARBA00004443"/>
    </source>
</evidence>
<keyword evidence="10" id="KW-0007">Acetylation</keyword>
<organism evidence="16 17">
    <name type="scientific">Cinara cedri</name>
    <dbReference type="NCBI Taxonomy" id="506608"/>
    <lineage>
        <taxon>Eukaryota</taxon>
        <taxon>Metazoa</taxon>
        <taxon>Ecdysozoa</taxon>
        <taxon>Arthropoda</taxon>
        <taxon>Hexapoda</taxon>
        <taxon>Insecta</taxon>
        <taxon>Pterygota</taxon>
        <taxon>Neoptera</taxon>
        <taxon>Paraneoptera</taxon>
        <taxon>Hemiptera</taxon>
        <taxon>Sternorrhyncha</taxon>
        <taxon>Aphidomorpha</taxon>
        <taxon>Aphidoidea</taxon>
        <taxon>Aphididae</taxon>
        <taxon>Lachninae</taxon>
        <taxon>Cinara</taxon>
    </lineage>
</organism>
<evidence type="ECO:0000313" key="16">
    <source>
        <dbReference type="EMBL" id="VVC41029.1"/>
    </source>
</evidence>
<feature type="region of interest" description="Disordered" evidence="15">
    <location>
        <begin position="91"/>
        <end position="112"/>
    </location>
</feature>
<evidence type="ECO:0000256" key="14">
    <source>
        <dbReference type="ARBA" id="ARBA00033401"/>
    </source>
</evidence>
<evidence type="ECO:0000256" key="1">
    <source>
        <dbReference type="ARBA" id="ARBA00003195"/>
    </source>
</evidence>
<keyword evidence="11" id="KW-0496">Mitochondrion</keyword>
<evidence type="ECO:0000256" key="13">
    <source>
        <dbReference type="ARBA" id="ARBA00030360"/>
    </source>
</evidence>
<evidence type="ECO:0000256" key="15">
    <source>
        <dbReference type="SAM" id="MobiDB-lite"/>
    </source>
</evidence>
<dbReference type="EMBL" id="CABPRJ010001911">
    <property type="protein sequence ID" value="VVC41029.1"/>
    <property type="molecule type" value="Genomic_DNA"/>
</dbReference>
<keyword evidence="12" id="KW-0472">Membrane</keyword>
<comment type="subunit">
    <text evidence="4">Complex I is composed of 45 different subunits.</text>
</comment>
<evidence type="ECO:0000256" key="5">
    <source>
        <dbReference type="ARBA" id="ARBA00016383"/>
    </source>
</evidence>
<evidence type="ECO:0000256" key="12">
    <source>
        <dbReference type="ARBA" id="ARBA00023136"/>
    </source>
</evidence>
<keyword evidence="9" id="KW-0249">Electron transport</keyword>
<comment type="similarity">
    <text evidence="3">Belongs to the complex I NDUFA7 subunit family.</text>
</comment>
<dbReference type="AlphaFoldDB" id="A0A5E4NB63"/>
<gene>
    <name evidence="16" type="ORF">CINCED_3A013055</name>
</gene>
<protein>
    <recommendedName>
        <fullName evidence="5">NADH dehydrogenase [ubiquinone] 1 alpha subcomplex subunit 7</fullName>
    </recommendedName>
    <alternativeName>
        <fullName evidence="14">Complex I-B14.5a</fullName>
    </alternativeName>
    <alternativeName>
        <fullName evidence="13">NADH-ubiquinone oxidoreductase subunit B14.5a</fullName>
    </alternativeName>
</protein>
<evidence type="ECO:0000256" key="7">
    <source>
        <dbReference type="ARBA" id="ARBA00022660"/>
    </source>
</evidence>
<evidence type="ECO:0000256" key="10">
    <source>
        <dbReference type="ARBA" id="ARBA00022990"/>
    </source>
</evidence>
<dbReference type="Proteomes" id="UP000325440">
    <property type="component" value="Unassembled WGS sequence"/>
</dbReference>
<accession>A0A5E4NB63</accession>